<keyword evidence="2" id="KW-1185">Reference proteome</keyword>
<evidence type="ECO:0000313" key="1">
    <source>
        <dbReference type="EMBL" id="KAL2886481.1"/>
    </source>
</evidence>
<gene>
    <name evidence="1" type="ORF">HOO65_060311</name>
</gene>
<accession>A0ABR4MDX5</accession>
<protein>
    <submittedName>
        <fullName evidence="1">Sal-like protein 3</fullName>
    </submittedName>
</protein>
<dbReference type="PANTHER" id="PTHR38166:SF1">
    <property type="entry name" value="C2H2-TYPE DOMAIN-CONTAINING PROTEIN"/>
    <property type="match status" value="1"/>
</dbReference>
<name>A0ABR4MDX5_9PEZI</name>
<dbReference type="EMBL" id="JABSNW010000006">
    <property type="protein sequence ID" value="KAL2886481.1"/>
    <property type="molecule type" value="Genomic_DNA"/>
</dbReference>
<dbReference type="RefSeq" id="XP_070857661.1">
    <property type="nucleotide sequence ID" value="XM_071003847.1"/>
</dbReference>
<proteinExistence type="predicted"/>
<dbReference type="PANTHER" id="PTHR38166">
    <property type="entry name" value="C2H2-TYPE DOMAIN-CONTAINING PROTEIN-RELATED"/>
    <property type="match status" value="1"/>
</dbReference>
<evidence type="ECO:0000313" key="2">
    <source>
        <dbReference type="Proteomes" id="UP001610728"/>
    </source>
</evidence>
<comment type="caution">
    <text evidence="1">The sequence shown here is derived from an EMBL/GenBank/DDBJ whole genome shotgun (WGS) entry which is preliminary data.</text>
</comment>
<reference evidence="1 2" key="1">
    <citation type="submission" date="2020-05" db="EMBL/GenBank/DDBJ databases">
        <title>Ceratocystis lukuohia genome.</title>
        <authorList>
            <person name="Harrington T.C."/>
            <person name="Kim K."/>
            <person name="Mayers C.G."/>
        </authorList>
    </citation>
    <scope>NUCLEOTIDE SEQUENCE [LARGE SCALE GENOMIC DNA]</scope>
    <source>
        <strain evidence="1 2">C4212</strain>
    </source>
</reference>
<dbReference type="GeneID" id="98119707"/>
<organism evidence="1 2">
    <name type="scientific">Ceratocystis lukuohia</name>
    <dbReference type="NCBI Taxonomy" id="2019550"/>
    <lineage>
        <taxon>Eukaryota</taxon>
        <taxon>Fungi</taxon>
        <taxon>Dikarya</taxon>
        <taxon>Ascomycota</taxon>
        <taxon>Pezizomycotina</taxon>
        <taxon>Sordariomycetes</taxon>
        <taxon>Hypocreomycetidae</taxon>
        <taxon>Microascales</taxon>
        <taxon>Ceratocystidaceae</taxon>
        <taxon>Ceratocystis</taxon>
    </lineage>
</organism>
<sequence length="328" mass="36704">MKRKNFTYACPYYISNPEKYSKCASHDIVGLHRLRQHITRTHMNWCDRCKQSFHTARDLEKHTENGSCHPQVQYPVGYVNRNILDEGLKAGARANEQEKYGHLYQVLFHCDLPTNAYVKFYGPLHGEAYGQAMLHTLLYCIADKITNTPMPQFLPPRETKQLFISTIQDTVNGLMSPNETQRQDLSRLAMMIIQDGLGPMSPPSFFVPEPFALPVETELSPTGTTLPGSSIANPTWVLQGEQSGIPAYQQAQNVSFGQQGPADAQWSTEAAYLDPTTYVDVPPGIIESTAPTSLDITFDDYANVNGVGNYGEYPTHTEYYGHASVDTQ</sequence>
<dbReference type="Proteomes" id="UP001610728">
    <property type="component" value="Unassembled WGS sequence"/>
</dbReference>